<dbReference type="Proteomes" id="UP000324832">
    <property type="component" value="Unassembled WGS sequence"/>
</dbReference>
<feature type="domain" description="Receptor L-domain" evidence="1">
    <location>
        <begin position="6"/>
        <end position="80"/>
    </location>
</feature>
<dbReference type="SUPFAM" id="SSF52058">
    <property type="entry name" value="L domain-like"/>
    <property type="match status" value="1"/>
</dbReference>
<dbReference type="Gene3D" id="3.80.20.20">
    <property type="entry name" value="Receptor L-domain"/>
    <property type="match status" value="1"/>
</dbReference>
<name>A0A5E4R631_9NEOP</name>
<dbReference type="InterPro" id="IPR000494">
    <property type="entry name" value="Rcpt_L-dom"/>
</dbReference>
<evidence type="ECO:0000313" key="3">
    <source>
        <dbReference type="Proteomes" id="UP000324832"/>
    </source>
</evidence>
<evidence type="ECO:0000313" key="2">
    <source>
        <dbReference type="EMBL" id="VVD05285.1"/>
    </source>
</evidence>
<proteinExistence type="predicted"/>
<dbReference type="InterPro" id="IPR036941">
    <property type="entry name" value="Rcpt_L-dom_sf"/>
</dbReference>
<dbReference type="Pfam" id="PF01030">
    <property type="entry name" value="Recep_L_domain"/>
    <property type="match status" value="1"/>
</dbReference>
<dbReference type="AlphaFoldDB" id="A0A5E4R631"/>
<keyword evidence="3" id="KW-1185">Reference proteome</keyword>
<evidence type="ECO:0000259" key="1">
    <source>
        <dbReference type="Pfam" id="PF01030"/>
    </source>
</evidence>
<sequence length="116" mass="13215">MTKLQECRVIEGYLNIVLMERATPASFENFSFPNLREVTGYILIYRLRGVRNLGELFPNLSVIRGLQLFKDFALVIFDNEVAGLAIAGQDRTRSSAHPEQRPTVLREQCRLVQDCG</sequence>
<accession>A0A5E4R631</accession>
<protein>
    <recommendedName>
        <fullName evidence="1">Receptor L-domain domain-containing protein</fullName>
    </recommendedName>
</protein>
<organism evidence="2 3">
    <name type="scientific">Leptidea sinapis</name>
    <dbReference type="NCBI Taxonomy" id="189913"/>
    <lineage>
        <taxon>Eukaryota</taxon>
        <taxon>Metazoa</taxon>
        <taxon>Ecdysozoa</taxon>
        <taxon>Arthropoda</taxon>
        <taxon>Hexapoda</taxon>
        <taxon>Insecta</taxon>
        <taxon>Pterygota</taxon>
        <taxon>Neoptera</taxon>
        <taxon>Endopterygota</taxon>
        <taxon>Lepidoptera</taxon>
        <taxon>Glossata</taxon>
        <taxon>Ditrysia</taxon>
        <taxon>Papilionoidea</taxon>
        <taxon>Pieridae</taxon>
        <taxon>Dismorphiinae</taxon>
        <taxon>Leptidea</taxon>
    </lineage>
</organism>
<dbReference type="EMBL" id="FZQP02006949">
    <property type="protein sequence ID" value="VVD05285.1"/>
    <property type="molecule type" value="Genomic_DNA"/>
</dbReference>
<gene>
    <name evidence="2" type="ORF">LSINAPIS_LOCUS14857</name>
</gene>
<reference evidence="2 3" key="1">
    <citation type="submission" date="2017-07" db="EMBL/GenBank/DDBJ databases">
        <authorList>
            <person name="Talla V."/>
            <person name="Backstrom N."/>
        </authorList>
    </citation>
    <scope>NUCLEOTIDE SEQUENCE [LARGE SCALE GENOMIC DNA]</scope>
</reference>